<feature type="region of interest" description="Disordered" evidence="1">
    <location>
        <begin position="37"/>
        <end position="78"/>
    </location>
</feature>
<dbReference type="Pfam" id="PF19746">
    <property type="entry name" value="DUF6233"/>
    <property type="match status" value="1"/>
</dbReference>
<dbReference type="EMBL" id="CP099468">
    <property type="protein sequence ID" value="USQ85949.1"/>
    <property type="molecule type" value="Genomic_DNA"/>
</dbReference>
<accession>A0ABY4ZA80</accession>
<feature type="compositionally biased region" description="Basic and acidic residues" evidence="1">
    <location>
        <begin position="54"/>
        <end position="63"/>
    </location>
</feature>
<reference evidence="2" key="1">
    <citation type="submission" date="2022-06" db="EMBL/GenBank/DDBJ databases">
        <title>Complete genome sequence of soil microorganisms Streptomyces sp. Qhu-M197 isolated from Alpine meadows habitats on the Tibetan Plateau.</title>
        <authorList>
            <person name="Zhang B."/>
            <person name="Xiang X."/>
            <person name="Fan J."/>
        </authorList>
    </citation>
    <scope>NUCLEOTIDE SEQUENCE</scope>
    <source>
        <strain evidence="2">Qhu-M197</strain>
    </source>
</reference>
<evidence type="ECO:0000313" key="3">
    <source>
        <dbReference type="Proteomes" id="UP001056374"/>
    </source>
</evidence>
<name>A0ABY4ZA80_9ACTN</name>
<feature type="region of interest" description="Disordered" evidence="1">
    <location>
        <begin position="177"/>
        <end position="197"/>
    </location>
</feature>
<evidence type="ECO:0000313" key="2">
    <source>
        <dbReference type="EMBL" id="USQ85949.1"/>
    </source>
</evidence>
<feature type="compositionally biased region" description="Polar residues" evidence="1">
    <location>
        <begin position="178"/>
        <end position="197"/>
    </location>
</feature>
<protein>
    <submittedName>
        <fullName evidence="2">DUF6233 domain-containing protein</fullName>
    </submittedName>
</protein>
<dbReference type="RefSeq" id="WP_252551226.1">
    <property type="nucleotide sequence ID" value="NZ_CP099468.1"/>
</dbReference>
<dbReference type="InterPro" id="IPR046200">
    <property type="entry name" value="DUF6233"/>
</dbReference>
<gene>
    <name evidence="2" type="ORF">NFX46_20825</name>
</gene>
<dbReference type="Proteomes" id="UP001056374">
    <property type="component" value="Chromosome"/>
</dbReference>
<evidence type="ECO:0000256" key="1">
    <source>
        <dbReference type="SAM" id="MobiDB-lite"/>
    </source>
</evidence>
<organism evidence="2 3">
    <name type="scientific">Streptomyces phaeoluteigriseus</name>
    <dbReference type="NCBI Taxonomy" id="114686"/>
    <lineage>
        <taxon>Bacteria</taxon>
        <taxon>Bacillati</taxon>
        <taxon>Actinomycetota</taxon>
        <taxon>Actinomycetes</taxon>
        <taxon>Kitasatosporales</taxon>
        <taxon>Streptomycetaceae</taxon>
        <taxon>Streptomyces</taxon>
        <taxon>Streptomyces aurantiacus group</taxon>
    </lineage>
</organism>
<proteinExistence type="predicted"/>
<keyword evidence="3" id="KW-1185">Reference proteome</keyword>
<sequence>MAGKRRRAVGRDEARRLLADGLRACTHCRPDAQLDIIDLSDGSTPHRSSRSRSRLRDTADAHHSPTTGQRSPTRPRWSAWAARPCQRVDRGEPWLFPGLVPGRPTSQTGLSTKLLAYGINTRPARNAALVALAGDLPVPVLASILGLHLETAVRWAAFAKASWADYLAARAADLRQQTNTTPQEEVVSASTPSALRA</sequence>